<gene>
    <name evidence="7" type="ordered locus">Msm_1574</name>
</gene>
<evidence type="ECO:0000313" key="7">
    <source>
        <dbReference type="EMBL" id="ABQ87779.1"/>
    </source>
</evidence>
<dbReference type="PATRIC" id="fig|420247.28.peg.1564"/>
<dbReference type="Gene3D" id="3.40.109.10">
    <property type="entry name" value="NADH Oxidase"/>
    <property type="match status" value="1"/>
</dbReference>
<evidence type="ECO:0000259" key="6">
    <source>
        <dbReference type="Pfam" id="PF00881"/>
    </source>
</evidence>
<dbReference type="InterPro" id="IPR029479">
    <property type="entry name" value="Nitroreductase"/>
</dbReference>
<evidence type="ECO:0000256" key="4">
    <source>
        <dbReference type="ARBA" id="ARBA00022643"/>
    </source>
</evidence>
<evidence type="ECO:0000256" key="1">
    <source>
        <dbReference type="ARBA" id="ARBA00001917"/>
    </source>
</evidence>
<dbReference type="EMBL" id="CP000678">
    <property type="protein sequence ID" value="ABQ87779.1"/>
    <property type="molecule type" value="Genomic_DNA"/>
</dbReference>
<comment type="cofactor">
    <cofactor evidence="1">
        <name>FMN</name>
        <dbReference type="ChEBI" id="CHEBI:58210"/>
    </cofactor>
</comment>
<name>A5UNK1_METS3</name>
<dbReference type="EnsemblBacteria" id="ABQ87779">
    <property type="protein sequence ID" value="ABQ87779"/>
    <property type="gene ID" value="Msm_1574"/>
</dbReference>
<dbReference type="InterPro" id="IPR000415">
    <property type="entry name" value="Nitroreductase-like"/>
</dbReference>
<proteinExistence type="inferred from homology"/>
<dbReference type="eggNOG" id="arCOG00288">
    <property type="taxonomic scope" value="Archaea"/>
</dbReference>
<dbReference type="AlphaFoldDB" id="A5UNK1"/>
<dbReference type="SUPFAM" id="SSF55469">
    <property type="entry name" value="FMN-dependent nitroreductase-like"/>
    <property type="match status" value="1"/>
</dbReference>
<dbReference type="KEGG" id="msi:Msm_1574"/>
<organism evidence="7 8">
    <name type="scientific">Methanobrevibacter smithii (strain ATCC 35061 / DSM 861 / OCM 144 / PS)</name>
    <dbReference type="NCBI Taxonomy" id="420247"/>
    <lineage>
        <taxon>Archaea</taxon>
        <taxon>Methanobacteriati</taxon>
        <taxon>Methanobacteriota</taxon>
        <taxon>Methanomada group</taxon>
        <taxon>Methanobacteria</taxon>
        <taxon>Methanobacteriales</taxon>
        <taxon>Methanobacteriaceae</taxon>
        <taxon>Methanobrevibacter</taxon>
    </lineage>
</organism>
<evidence type="ECO:0000256" key="3">
    <source>
        <dbReference type="ARBA" id="ARBA00022630"/>
    </source>
</evidence>
<dbReference type="STRING" id="420247.Msm_1574"/>
<dbReference type="PANTHER" id="PTHR43673:SF2">
    <property type="entry name" value="NITROREDUCTASE"/>
    <property type="match status" value="1"/>
</dbReference>
<dbReference type="HOGENOM" id="CLU_070764_7_0_2"/>
<comment type="similarity">
    <text evidence="2">Belongs to the nitroreductase family.</text>
</comment>
<dbReference type="Pfam" id="PF00881">
    <property type="entry name" value="Nitroreductase"/>
    <property type="match status" value="1"/>
</dbReference>
<evidence type="ECO:0000313" key="8">
    <source>
        <dbReference type="Proteomes" id="UP000001992"/>
    </source>
</evidence>
<dbReference type="BioCyc" id="MSMI420247:GHWZ-1614-MONOMER"/>
<dbReference type="PANTHER" id="PTHR43673">
    <property type="entry name" value="NAD(P)H NITROREDUCTASE YDGI-RELATED"/>
    <property type="match status" value="1"/>
</dbReference>
<keyword evidence="5" id="KW-0560">Oxidoreductase</keyword>
<reference evidence="7 8" key="1">
    <citation type="journal article" date="2007" name="Proc. Natl. Acad. Sci. U.S.A.">
        <title>Genomic and metabolic adaptations of Methanobrevibacter smithii to the human gut.</title>
        <authorList>
            <person name="Samuel B.S."/>
            <person name="Hansen E.E."/>
            <person name="Manchester J.K."/>
            <person name="Coutinho P.M."/>
            <person name="Henrissat B."/>
            <person name="Fulton R."/>
            <person name="Latreille P."/>
            <person name="Kim K."/>
            <person name="Wilson R.K."/>
            <person name="Gordon J.I."/>
        </authorList>
    </citation>
    <scope>NUCLEOTIDE SEQUENCE [LARGE SCALE GENOMIC DNA]</scope>
    <source>
        <strain evidence="8">ATCC 35061 / DSM 861 / OCM 144 / PS</strain>
    </source>
</reference>
<keyword evidence="4" id="KW-0288">FMN</keyword>
<keyword evidence="8" id="KW-1185">Reference proteome</keyword>
<dbReference type="GO" id="GO:0016491">
    <property type="term" value="F:oxidoreductase activity"/>
    <property type="evidence" value="ECO:0007669"/>
    <property type="project" value="UniProtKB-KW"/>
</dbReference>
<accession>A5UNK1</accession>
<protein>
    <submittedName>
        <fullName evidence="7">Nitroreductase, NfnB</fullName>
    </submittedName>
</protein>
<sequence>MTLDDNMETLEAINKRKSIRAYKDEQITKEELDTIIGVANKAPNAGPFQVSVIQNKEFLSEINDKTKEFMLNSEGFMRQRASIPGYEPLYGAPTLIVISAPEGPFSQINVSASATTMILAATDLGLATCYVVSPIAILTQLKDKLNLPEDFIPVSGILVGYEAPCDIPSPEREIPDNINFIG</sequence>
<keyword evidence="3" id="KW-0285">Flavoprotein</keyword>
<dbReference type="Proteomes" id="UP000001992">
    <property type="component" value="Chromosome"/>
</dbReference>
<feature type="domain" description="Nitroreductase" evidence="6">
    <location>
        <begin position="13"/>
        <end position="161"/>
    </location>
</feature>
<evidence type="ECO:0000256" key="5">
    <source>
        <dbReference type="ARBA" id="ARBA00023002"/>
    </source>
</evidence>
<evidence type="ECO:0000256" key="2">
    <source>
        <dbReference type="ARBA" id="ARBA00007118"/>
    </source>
</evidence>